<feature type="signal peptide" evidence="1">
    <location>
        <begin position="1"/>
        <end position="17"/>
    </location>
</feature>
<dbReference type="PANTHER" id="PTHR11008">
    <property type="entry name" value="PROTEIN TAKEOUT-LIKE PROTEIN"/>
    <property type="match status" value="1"/>
</dbReference>
<dbReference type="Proteomes" id="UP000838878">
    <property type="component" value="Chromosome 3"/>
</dbReference>
<evidence type="ECO:0000256" key="1">
    <source>
        <dbReference type="SAM" id="SignalP"/>
    </source>
</evidence>
<dbReference type="SMART" id="SM00700">
    <property type="entry name" value="JHBP"/>
    <property type="match status" value="1"/>
</dbReference>
<accession>A0A8J9VJN3</accession>
<feature type="chain" id="PRO_5035475786" description="Hemolymph juvenile hormone binding protein" evidence="1">
    <location>
        <begin position="18"/>
        <end position="228"/>
    </location>
</feature>
<organism evidence="2 3">
    <name type="scientific">Brenthis ino</name>
    <name type="common">lesser marbled fritillary</name>
    <dbReference type="NCBI Taxonomy" id="405034"/>
    <lineage>
        <taxon>Eukaryota</taxon>
        <taxon>Metazoa</taxon>
        <taxon>Ecdysozoa</taxon>
        <taxon>Arthropoda</taxon>
        <taxon>Hexapoda</taxon>
        <taxon>Insecta</taxon>
        <taxon>Pterygota</taxon>
        <taxon>Neoptera</taxon>
        <taxon>Endopterygota</taxon>
        <taxon>Lepidoptera</taxon>
        <taxon>Glossata</taxon>
        <taxon>Ditrysia</taxon>
        <taxon>Papilionoidea</taxon>
        <taxon>Nymphalidae</taxon>
        <taxon>Heliconiinae</taxon>
        <taxon>Argynnini</taxon>
        <taxon>Brenthis</taxon>
    </lineage>
</organism>
<protein>
    <recommendedName>
        <fullName evidence="4">Hemolymph juvenile hormone binding protein</fullName>
    </recommendedName>
</protein>
<dbReference type="InterPro" id="IPR010562">
    <property type="entry name" value="Haemolymph_juvenile_hormone-bd"/>
</dbReference>
<dbReference type="EMBL" id="OV170223">
    <property type="protein sequence ID" value="CAH0722933.1"/>
    <property type="molecule type" value="Genomic_DNA"/>
</dbReference>
<dbReference type="GO" id="GO:0005615">
    <property type="term" value="C:extracellular space"/>
    <property type="evidence" value="ECO:0007669"/>
    <property type="project" value="TreeGrafter"/>
</dbReference>
<keyword evidence="1" id="KW-0732">Signal</keyword>
<dbReference type="Pfam" id="PF06585">
    <property type="entry name" value="JHBP"/>
    <property type="match status" value="1"/>
</dbReference>
<feature type="non-terminal residue" evidence="2">
    <location>
        <position position="228"/>
    </location>
</feature>
<gene>
    <name evidence="2" type="ORF">BINO364_LOCUS8817</name>
</gene>
<dbReference type="Gene3D" id="3.15.10.30">
    <property type="entry name" value="Haemolymph juvenile hormone binding protein"/>
    <property type="match status" value="1"/>
</dbReference>
<keyword evidence="3" id="KW-1185">Reference proteome</keyword>
<dbReference type="InterPro" id="IPR038606">
    <property type="entry name" value="To_sf"/>
</dbReference>
<dbReference type="AlphaFoldDB" id="A0A8J9VJN3"/>
<evidence type="ECO:0000313" key="3">
    <source>
        <dbReference type="Proteomes" id="UP000838878"/>
    </source>
</evidence>
<dbReference type="PANTHER" id="PTHR11008:SF29">
    <property type="entry name" value="IP17226P"/>
    <property type="match status" value="1"/>
</dbReference>
<dbReference type="OrthoDB" id="7339216at2759"/>
<evidence type="ECO:0008006" key="4">
    <source>
        <dbReference type="Google" id="ProtNLM"/>
    </source>
</evidence>
<reference evidence="2" key="1">
    <citation type="submission" date="2021-12" db="EMBL/GenBank/DDBJ databases">
        <authorList>
            <person name="Martin H S."/>
        </authorList>
    </citation>
    <scope>NUCLEOTIDE SEQUENCE</scope>
</reference>
<proteinExistence type="predicted"/>
<evidence type="ECO:0000313" key="2">
    <source>
        <dbReference type="EMBL" id="CAH0722933.1"/>
    </source>
</evidence>
<sequence length="228" mass="25575">MKNSVFVLFLVIAGAFAFPQFEDPQRDARIIVGNIIERRIRRAIEQLQENIIDAGMDPLVVPRFDLEYRPVPFFLEVRGFLENFEFTGASNIAIHNLDYSALFNRLRFDISLPELSFVVGDSGVTAVVFGNRYNGQLHGSLSISSIRIDGEVRVNVGIISGISIRSLTLDFTLGGIQSDLNVVFMGEDYSDIVNKVLGEDIPAAFAENREPINRFLESFVRDILDDIL</sequence>
<name>A0A8J9VJN3_9NEOP</name>